<keyword evidence="2" id="KW-1185">Reference proteome</keyword>
<proteinExistence type="predicted"/>
<name>A0AAN7WR20_9SACH</name>
<gene>
    <name evidence="1" type="ORF">RI543_000273</name>
</gene>
<sequence>MPTTFNELIPKILEDRFPQKLSSKLELIYKDILDRNDNKTVYGIKDKTKKCSSLNLQIWKSFSNDLGKTIFQRNILTFYEFLLSIFTNKKLSHTEYLFSDKEMTNLYWLLVTFQKLIISYSTFRIIDDTKEFNNLVTKKFILRPLFESFKLSSKAKNLLKTLIFEQKLIINIINLKISSNLNSQMLLEVIDSLLLLLETLIFILLQKNFNTTVENTQSEVVPNKKHLYYKIYSDRKSSIPKTLFKKLQILIKNIPEHIKILKLHIQCYMKILKKLNWFEIFKIMNKNELFLIKLRKRKQYILSELILLQDRNILAYFRLINTYGCF</sequence>
<evidence type="ECO:0000313" key="1">
    <source>
        <dbReference type="EMBL" id="KAK5782337.1"/>
    </source>
</evidence>
<accession>A0AAN7WR20</accession>
<reference evidence="2" key="1">
    <citation type="submission" date="2023-07" db="EMBL/GenBank/DDBJ databases">
        <title>A draft genome of Kazachstania heterogenica Y-27499.</title>
        <authorList>
            <person name="Donic C."/>
            <person name="Kralova J.S."/>
            <person name="Fidel L."/>
            <person name="Ben-Dor S."/>
            <person name="Jung S."/>
        </authorList>
    </citation>
    <scope>NUCLEOTIDE SEQUENCE [LARGE SCALE GENOMIC DNA]</scope>
    <source>
        <strain evidence="2">Y27499</strain>
    </source>
</reference>
<comment type="caution">
    <text evidence="1">The sequence shown here is derived from an EMBL/GenBank/DDBJ whole genome shotgun (WGS) entry which is preliminary data.</text>
</comment>
<dbReference type="EMBL" id="JAWIZZ010000006">
    <property type="protein sequence ID" value="KAK5782337.1"/>
    <property type="molecule type" value="Genomic_DNA"/>
</dbReference>
<dbReference type="Proteomes" id="UP001306508">
    <property type="component" value="Unassembled WGS sequence"/>
</dbReference>
<organism evidence="1 2">
    <name type="scientific">Arxiozyma heterogenica</name>
    <dbReference type="NCBI Taxonomy" id="278026"/>
    <lineage>
        <taxon>Eukaryota</taxon>
        <taxon>Fungi</taxon>
        <taxon>Dikarya</taxon>
        <taxon>Ascomycota</taxon>
        <taxon>Saccharomycotina</taxon>
        <taxon>Saccharomycetes</taxon>
        <taxon>Saccharomycetales</taxon>
        <taxon>Saccharomycetaceae</taxon>
        <taxon>Arxiozyma</taxon>
    </lineage>
</organism>
<dbReference type="AlphaFoldDB" id="A0AAN7WR20"/>
<protein>
    <submittedName>
        <fullName evidence="1">Uncharacterized protein</fullName>
    </submittedName>
</protein>
<evidence type="ECO:0000313" key="2">
    <source>
        <dbReference type="Proteomes" id="UP001306508"/>
    </source>
</evidence>